<dbReference type="Pfam" id="PF16332">
    <property type="entry name" value="DUF4962"/>
    <property type="match status" value="1"/>
</dbReference>
<proteinExistence type="predicted"/>
<feature type="domain" description="Heparinase II N-terminal" evidence="4">
    <location>
        <begin position="45"/>
        <end position="479"/>
    </location>
</feature>
<dbReference type="EMBL" id="JAQPYS010000073">
    <property type="protein sequence ID" value="MDC7137392.1"/>
    <property type="molecule type" value="Genomic_DNA"/>
</dbReference>
<evidence type="ECO:0000256" key="1">
    <source>
        <dbReference type="ARBA" id="ARBA00004196"/>
    </source>
</evidence>
<feature type="chain" id="PRO_5046075847" evidence="2">
    <location>
        <begin position="25"/>
        <end position="853"/>
    </location>
</feature>
<dbReference type="RefSeq" id="WP_272720749.1">
    <property type="nucleotide sequence ID" value="NZ_JAQPYS010000073.1"/>
</dbReference>
<protein>
    <submittedName>
        <fullName evidence="5">DUF4962 domain-containing protein</fullName>
    </submittedName>
</protein>
<evidence type="ECO:0000259" key="3">
    <source>
        <dbReference type="Pfam" id="PF07940"/>
    </source>
</evidence>
<sequence>MKTIFRFQTLFSLLACLCLAIACSDDSLPDTTGQDTETPAEAPDALHDKLREKPYPKADNEIYINPAPLIVPQAMKTGDKLQFSLSNQADFSGTETILSTPKSWCMYNIHKTLKSGIWYWRFRSILSDGSEQSWSETYSFEVKDETPKFVTPAFDIFLNNAPRTHPRLFCFLDDGIEQARRNVTSHPEYPELISRAKAAMTTDYPSLPNPYDQAEAIKVSIQHLYQAYYLTQQKTYADKMHEILNTLLKNPVSDAQLFASNFGATDIAISFIEIYDLLYDTLTPNEKQEIENLLMRVSRYYFKLYCGMQENHIFDNHFWQHNMRILFQAAFVLYDKSNYTEEILPMLEYYYELWTARAPASGFNRDGVWHNGAGYFNANVKTLYYIPSLFSSITQKDFLQHPWYQNAGKAMAYTWPPASKSAGFGDGSEKGDEPNRQRISFADFIARETGDPYAGWYAAQSASLLRKDYELRLYRMVRNQTYATDFPSNSPKLIWYKDAGEVAIHSDLAHTDRNLSLCFRSSTFGSGSHTVSNQNSFNLLYQGADIYRSSGYYLNFSDAHNLMSYRHTRAHNTILVNGIGQPYSTKGYGNITRAMGGDHISYCLGDASHAYSGISDDPMWIAAFKAAGITQTPDNGFGTTPLTLYRRHLLMLHPDIVVIYDELEASEPVRWDWLLHSPTQFSIQQEQHILSTTHPTKGFTTITQQFSDQASQITQTDQFVVPPLPEPSPLYPNQWHLTATFAPSSKNRILTIIQIKDNSNSGESSNVIRKGNTFLCGEYEIKAILDNSRPADLSVTHQASNAIFSYSPDNPTIEGGTYLRKHPYSSLLYDISDGRYRVTEQTDYTPVSTRVAQ</sequence>
<evidence type="ECO:0000259" key="4">
    <source>
        <dbReference type="Pfam" id="PF16332"/>
    </source>
</evidence>
<dbReference type="PROSITE" id="PS51257">
    <property type="entry name" value="PROKAR_LIPOPROTEIN"/>
    <property type="match status" value="1"/>
</dbReference>
<evidence type="ECO:0000256" key="2">
    <source>
        <dbReference type="SAM" id="SignalP"/>
    </source>
</evidence>
<keyword evidence="6" id="KW-1185">Reference proteome</keyword>
<comment type="subcellular location">
    <subcellularLocation>
        <location evidence="1">Cell envelope</location>
    </subcellularLocation>
</comment>
<dbReference type="Gene3D" id="2.70.98.70">
    <property type="match status" value="1"/>
</dbReference>
<gene>
    <name evidence="5" type="ORF">PQG98_13750</name>
</gene>
<name>A0ABT5HAD3_9BACE</name>
<feature type="domain" description="Heparinase II/III-like C-terminal" evidence="3">
    <location>
        <begin position="499"/>
        <end position="702"/>
    </location>
</feature>
<accession>A0ABT5HAD3</accession>
<dbReference type="Gene3D" id="1.50.10.100">
    <property type="entry name" value="Chondroitin AC/alginate lyase"/>
    <property type="match status" value="1"/>
</dbReference>
<evidence type="ECO:0000313" key="6">
    <source>
        <dbReference type="Proteomes" id="UP001215398"/>
    </source>
</evidence>
<dbReference type="InterPro" id="IPR013783">
    <property type="entry name" value="Ig-like_fold"/>
</dbReference>
<dbReference type="Proteomes" id="UP001215398">
    <property type="component" value="Unassembled WGS sequence"/>
</dbReference>
<reference evidence="5 6" key="1">
    <citation type="submission" date="2023-01" db="EMBL/GenBank/DDBJ databases">
        <title>Exploring GABA producing Bacteroides strains toward improving mental health.</title>
        <authorList>
            <person name="Yousuf B."/>
            <person name="Bouhlel N.E."/>
            <person name="Mottawea W."/>
            <person name="Hammami R."/>
        </authorList>
    </citation>
    <scope>NUCLEOTIDE SEQUENCE [LARGE SCALE GENOMIC DNA]</scope>
    <source>
        <strain evidence="5 6">UO.H1054</strain>
    </source>
</reference>
<dbReference type="Gene3D" id="2.60.40.10">
    <property type="entry name" value="Immunoglobulins"/>
    <property type="match status" value="1"/>
</dbReference>
<evidence type="ECO:0000313" key="5">
    <source>
        <dbReference type="EMBL" id="MDC7137392.1"/>
    </source>
</evidence>
<organism evidence="5 6">
    <name type="scientific">Bacteroides zhangwenhongii</name>
    <dbReference type="NCBI Taxonomy" id="2650157"/>
    <lineage>
        <taxon>Bacteria</taxon>
        <taxon>Pseudomonadati</taxon>
        <taxon>Bacteroidota</taxon>
        <taxon>Bacteroidia</taxon>
        <taxon>Bacteroidales</taxon>
        <taxon>Bacteroidaceae</taxon>
        <taxon>Bacteroides</taxon>
    </lineage>
</organism>
<feature type="signal peptide" evidence="2">
    <location>
        <begin position="1"/>
        <end position="24"/>
    </location>
</feature>
<dbReference type="InterPro" id="IPR008929">
    <property type="entry name" value="Chondroitin_lyas"/>
</dbReference>
<dbReference type="InterPro" id="IPR032518">
    <property type="entry name" value="HepII_N"/>
</dbReference>
<keyword evidence="2" id="KW-0732">Signal</keyword>
<dbReference type="Pfam" id="PF07940">
    <property type="entry name" value="Hepar_II_III_C"/>
    <property type="match status" value="1"/>
</dbReference>
<dbReference type="InterPro" id="IPR012480">
    <property type="entry name" value="Hepar_II_III_C"/>
</dbReference>
<dbReference type="SUPFAM" id="SSF48230">
    <property type="entry name" value="Chondroitin AC/alginate lyase"/>
    <property type="match status" value="1"/>
</dbReference>
<comment type="caution">
    <text evidence="5">The sequence shown here is derived from an EMBL/GenBank/DDBJ whole genome shotgun (WGS) entry which is preliminary data.</text>
</comment>